<protein>
    <submittedName>
        <fullName evidence="1">Uncharacterized protein</fullName>
    </submittedName>
</protein>
<comment type="caution">
    <text evidence="1">The sequence shown here is derived from an EMBL/GenBank/DDBJ whole genome shotgun (WGS) entry which is preliminary data.</text>
</comment>
<reference evidence="1" key="1">
    <citation type="submission" date="2022-07" db="EMBL/GenBank/DDBJ databases">
        <title>Phylogenomic reconstructions and comparative analyses of Kickxellomycotina fungi.</title>
        <authorList>
            <person name="Reynolds N.K."/>
            <person name="Stajich J.E."/>
            <person name="Barry K."/>
            <person name="Grigoriev I.V."/>
            <person name="Crous P."/>
            <person name="Smith M.E."/>
        </authorList>
    </citation>
    <scope>NUCLEOTIDE SEQUENCE</scope>
    <source>
        <strain evidence="1">NBRC 32514</strain>
    </source>
</reference>
<keyword evidence="2" id="KW-1185">Reference proteome</keyword>
<evidence type="ECO:0000313" key="1">
    <source>
        <dbReference type="EMBL" id="KAJ1719686.1"/>
    </source>
</evidence>
<dbReference type="Proteomes" id="UP001149813">
    <property type="component" value="Unassembled WGS sequence"/>
</dbReference>
<organism evidence="1 2">
    <name type="scientific">Coemansia erecta</name>
    <dbReference type="NCBI Taxonomy" id="147472"/>
    <lineage>
        <taxon>Eukaryota</taxon>
        <taxon>Fungi</taxon>
        <taxon>Fungi incertae sedis</taxon>
        <taxon>Zoopagomycota</taxon>
        <taxon>Kickxellomycotina</taxon>
        <taxon>Kickxellomycetes</taxon>
        <taxon>Kickxellales</taxon>
        <taxon>Kickxellaceae</taxon>
        <taxon>Coemansia</taxon>
    </lineage>
</organism>
<accession>A0A9W7XS58</accession>
<name>A0A9W7XS58_9FUNG</name>
<gene>
    <name evidence="1" type="ORF">LPJ53_005594</name>
</gene>
<sequence>MYDYELYAEYPIDPCCAYPTDSDDFKVYDAMPPRNLDDNFVRVIMDAQAMSARQHENRDVAACEYVTGMDMSEYMLFAEYPVIPRCEHSLFLEDFEVYYQMPLSGRNANFLKVIKDALV</sequence>
<evidence type="ECO:0000313" key="2">
    <source>
        <dbReference type="Proteomes" id="UP001149813"/>
    </source>
</evidence>
<proteinExistence type="predicted"/>
<dbReference type="AlphaFoldDB" id="A0A9W7XS58"/>
<dbReference type="EMBL" id="JANBOJ010000355">
    <property type="protein sequence ID" value="KAJ1719686.1"/>
    <property type="molecule type" value="Genomic_DNA"/>
</dbReference>